<dbReference type="PROSITE" id="PS00086">
    <property type="entry name" value="CYTOCHROME_P450"/>
    <property type="match status" value="1"/>
</dbReference>
<protein>
    <recommendedName>
        <fullName evidence="3">Cytochrome P450</fullName>
    </recommendedName>
</protein>
<dbReference type="InterPro" id="IPR017972">
    <property type="entry name" value="Cyt_P450_CS"/>
</dbReference>
<dbReference type="SUPFAM" id="SSF48264">
    <property type="entry name" value="Cytochrome P450"/>
    <property type="match status" value="1"/>
</dbReference>
<dbReference type="EMBL" id="JBHSBN010000037">
    <property type="protein sequence ID" value="MFC4110262.1"/>
    <property type="molecule type" value="Genomic_DNA"/>
</dbReference>
<evidence type="ECO:0000313" key="1">
    <source>
        <dbReference type="EMBL" id="MFC4110262.1"/>
    </source>
</evidence>
<comment type="caution">
    <text evidence="1">The sequence shown here is derived from an EMBL/GenBank/DDBJ whole genome shotgun (WGS) entry which is preliminary data.</text>
</comment>
<proteinExistence type="predicted"/>
<name>A0ABV8KVY8_9ACTN</name>
<evidence type="ECO:0000313" key="2">
    <source>
        <dbReference type="Proteomes" id="UP001595868"/>
    </source>
</evidence>
<organism evidence="1 2">
    <name type="scientific">Micromonospora zhanjiangensis</name>
    <dbReference type="NCBI Taxonomy" id="1522057"/>
    <lineage>
        <taxon>Bacteria</taxon>
        <taxon>Bacillati</taxon>
        <taxon>Actinomycetota</taxon>
        <taxon>Actinomycetes</taxon>
        <taxon>Micromonosporales</taxon>
        <taxon>Micromonosporaceae</taxon>
        <taxon>Micromonospora</taxon>
    </lineage>
</organism>
<keyword evidence="2" id="KW-1185">Reference proteome</keyword>
<sequence length="243" mass="24851">MRQIDDPKAARAVLHDPNFVVPPVPAGAAGIGWLRATVGRFSTGEAYARRRALSVAVLAGIAPESLRVAAGEHPVAALARAMGVERSVGDRPAVDSSVGGRSVGDQCVVELVRAVAQAYRPGTGDDARADAAVERLVALLGGGHDESTAARIGVLVQACDATAVLVDRARHRPVEEVLRDDPPVPATLRRALAATTVGGVTVAAGETIRVRLAGDLAFGAGPRRCPGRAHALALTRGPTGAAD</sequence>
<reference evidence="2" key="1">
    <citation type="journal article" date="2019" name="Int. J. Syst. Evol. Microbiol.">
        <title>The Global Catalogue of Microorganisms (GCM) 10K type strain sequencing project: providing services to taxonomists for standard genome sequencing and annotation.</title>
        <authorList>
            <consortium name="The Broad Institute Genomics Platform"/>
            <consortium name="The Broad Institute Genome Sequencing Center for Infectious Disease"/>
            <person name="Wu L."/>
            <person name="Ma J."/>
        </authorList>
    </citation>
    <scope>NUCLEOTIDE SEQUENCE [LARGE SCALE GENOMIC DNA]</scope>
    <source>
        <strain evidence="2">2902at01</strain>
    </source>
</reference>
<accession>A0ABV8KVY8</accession>
<dbReference type="RefSeq" id="WP_377552514.1">
    <property type="nucleotide sequence ID" value="NZ_JBHSBN010000037.1"/>
</dbReference>
<dbReference type="Proteomes" id="UP001595868">
    <property type="component" value="Unassembled WGS sequence"/>
</dbReference>
<gene>
    <name evidence="1" type="ORF">ACFOX0_30625</name>
</gene>
<dbReference type="Gene3D" id="1.10.630.10">
    <property type="entry name" value="Cytochrome P450"/>
    <property type="match status" value="1"/>
</dbReference>
<dbReference type="InterPro" id="IPR036396">
    <property type="entry name" value="Cyt_P450_sf"/>
</dbReference>
<evidence type="ECO:0008006" key="3">
    <source>
        <dbReference type="Google" id="ProtNLM"/>
    </source>
</evidence>